<sequence>MTGSHRRIGYFHSARELGNPLDFLVEDNTRERGICDLLDQIAQSAAPEAADVTTVITYLKEELPLHLQDENEDLVPLMRLRCKAEDRIDDVITRLHSNHGHAMVDLPAIVSLLGKATPMSQRTRRMIRNFASHARSHISVENAILLPIARVRLKANDLDKMRRHMLERRGLHRVIG</sequence>
<protein>
    <submittedName>
        <fullName evidence="2">Hemerythrin HHE cation binding domain-containing protein</fullName>
    </submittedName>
</protein>
<name>A0A1M4T1B0_9RHOB</name>
<keyword evidence="3" id="KW-1185">Reference proteome</keyword>
<dbReference type="Proteomes" id="UP000184144">
    <property type="component" value="Unassembled WGS sequence"/>
</dbReference>
<dbReference type="InterPro" id="IPR012312">
    <property type="entry name" value="Hemerythrin-like"/>
</dbReference>
<dbReference type="STRING" id="1486859.SAMN05444273_101261"/>
<dbReference type="RefSeq" id="WP_073139300.1">
    <property type="nucleotide sequence ID" value="NZ_FQUV01000001.1"/>
</dbReference>
<proteinExistence type="predicted"/>
<dbReference type="Pfam" id="PF01814">
    <property type="entry name" value="Hemerythrin"/>
    <property type="match status" value="1"/>
</dbReference>
<evidence type="ECO:0000259" key="1">
    <source>
        <dbReference type="Pfam" id="PF01814"/>
    </source>
</evidence>
<accession>A0A1M4T1B0</accession>
<dbReference type="EMBL" id="FQUV01000001">
    <property type="protein sequence ID" value="SHE38047.1"/>
    <property type="molecule type" value="Genomic_DNA"/>
</dbReference>
<dbReference type="OrthoDB" id="7619676at2"/>
<dbReference type="Gene3D" id="1.20.120.520">
    <property type="entry name" value="nmb1532 protein domain like"/>
    <property type="match status" value="1"/>
</dbReference>
<gene>
    <name evidence="2" type="ORF">SAMN05444273_101261</name>
</gene>
<organism evidence="2 3">
    <name type="scientific">Litoreibacter ascidiaceicola</name>
    <dbReference type="NCBI Taxonomy" id="1486859"/>
    <lineage>
        <taxon>Bacteria</taxon>
        <taxon>Pseudomonadati</taxon>
        <taxon>Pseudomonadota</taxon>
        <taxon>Alphaproteobacteria</taxon>
        <taxon>Rhodobacterales</taxon>
        <taxon>Roseobacteraceae</taxon>
        <taxon>Litoreibacter</taxon>
    </lineage>
</organism>
<feature type="domain" description="Hemerythrin-like" evidence="1">
    <location>
        <begin position="20"/>
        <end position="149"/>
    </location>
</feature>
<dbReference type="AlphaFoldDB" id="A0A1M4T1B0"/>
<evidence type="ECO:0000313" key="3">
    <source>
        <dbReference type="Proteomes" id="UP000184144"/>
    </source>
</evidence>
<reference evidence="3" key="1">
    <citation type="submission" date="2016-11" db="EMBL/GenBank/DDBJ databases">
        <authorList>
            <person name="Varghese N."/>
            <person name="Submissions S."/>
        </authorList>
    </citation>
    <scope>NUCLEOTIDE SEQUENCE [LARGE SCALE GENOMIC DNA]</scope>
    <source>
        <strain evidence="3">DSM 100566</strain>
    </source>
</reference>
<evidence type="ECO:0000313" key="2">
    <source>
        <dbReference type="EMBL" id="SHE38047.1"/>
    </source>
</evidence>